<dbReference type="InterPro" id="IPR020904">
    <property type="entry name" value="Sc_DH/Rdtase_CS"/>
</dbReference>
<dbReference type="AlphaFoldDB" id="A0A6A6YTF5"/>
<dbReference type="OrthoDB" id="5371740at2759"/>
<sequence length="316" mass="33138">MSAIPVSAQLSPEQVAAPVSGASLKGKSALITGGASGLGAAVALAYAEKGAYVTIADINEKLGNEYTKSLQEKGLHVQFIAADVTSWESQIAAFKATVKFSPTHDAIDIVVASAGVAGDLWSDPKEPPFTLETNPPAPNISAFKINSIGLYYTAKLFELYSKLPRSVPAADPPVLILVASLVAYLDFPLMSSYTSSKYAARGLFRVIRPLLSAKGIRVNLIAPWIIETPLVTDLVKLFAAIGAPPGEVKQVVEAAMLFADDKTINGRAIATGPKRNLDLGDDVAGGDGGKVMAGFFETELPNWPTHSAGIAKLLGF</sequence>
<comment type="similarity">
    <text evidence="1">Belongs to the short-chain dehydrogenases/reductases (SDR) family.</text>
</comment>
<evidence type="ECO:0000313" key="4">
    <source>
        <dbReference type="EMBL" id="KAF2811245.1"/>
    </source>
</evidence>
<dbReference type="EMBL" id="MU003699">
    <property type="protein sequence ID" value="KAF2811245.1"/>
    <property type="molecule type" value="Genomic_DNA"/>
</dbReference>
<reference evidence="6" key="3">
    <citation type="submission" date="2025-04" db="UniProtKB">
        <authorList>
            <consortium name="RefSeq"/>
        </authorList>
    </citation>
    <scope>IDENTIFICATION</scope>
    <source>
        <strain evidence="6">CBS 304.34</strain>
    </source>
</reference>
<protein>
    <submittedName>
        <fullName evidence="4 6">NAD(P)-binding protein</fullName>
    </submittedName>
</protein>
<dbReference type="Gene3D" id="3.40.50.720">
    <property type="entry name" value="NAD(P)-binding Rossmann-like Domain"/>
    <property type="match status" value="1"/>
</dbReference>
<keyword evidence="2" id="KW-0521">NADP</keyword>
<reference evidence="4 6" key="1">
    <citation type="journal article" date="2020" name="Stud. Mycol.">
        <title>101 Dothideomycetes genomes: a test case for predicting lifestyles and emergence of pathogens.</title>
        <authorList>
            <person name="Haridas S."/>
            <person name="Albert R."/>
            <person name="Binder M."/>
            <person name="Bloem J."/>
            <person name="Labutti K."/>
            <person name="Salamov A."/>
            <person name="Andreopoulos B."/>
            <person name="Baker S."/>
            <person name="Barry K."/>
            <person name="Bills G."/>
            <person name="Bluhm B."/>
            <person name="Cannon C."/>
            <person name="Castanera R."/>
            <person name="Culley D."/>
            <person name="Daum C."/>
            <person name="Ezra D."/>
            <person name="Gonzalez J."/>
            <person name="Henrissat B."/>
            <person name="Kuo A."/>
            <person name="Liang C."/>
            <person name="Lipzen A."/>
            <person name="Lutzoni F."/>
            <person name="Magnuson J."/>
            <person name="Mondo S."/>
            <person name="Nolan M."/>
            <person name="Ohm R."/>
            <person name="Pangilinan J."/>
            <person name="Park H.-J."/>
            <person name="Ramirez L."/>
            <person name="Alfaro M."/>
            <person name="Sun H."/>
            <person name="Tritt A."/>
            <person name="Yoshinaga Y."/>
            <person name="Zwiers L.-H."/>
            <person name="Turgeon B."/>
            <person name="Goodwin S."/>
            <person name="Spatafora J."/>
            <person name="Crous P."/>
            <person name="Grigoriev I."/>
        </authorList>
    </citation>
    <scope>NUCLEOTIDE SEQUENCE</scope>
    <source>
        <strain evidence="4 6">CBS 304.34</strain>
    </source>
</reference>
<dbReference type="PANTHER" id="PTHR43180">
    <property type="entry name" value="3-OXOACYL-(ACYL-CARRIER-PROTEIN) REDUCTASE (AFU_ORTHOLOGUE AFUA_6G11210)"/>
    <property type="match status" value="1"/>
</dbReference>
<organism evidence="4">
    <name type="scientific">Mytilinidion resinicola</name>
    <dbReference type="NCBI Taxonomy" id="574789"/>
    <lineage>
        <taxon>Eukaryota</taxon>
        <taxon>Fungi</taxon>
        <taxon>Dikarya</taxon>
        <taxon>Ascomycota</taxon>
        <taxon>Pezizomycotina</taxon>
        <taxon>Dothideomycetes</taxon>
        <taxon>Pleosporomycetidae</taxon>
        <taxon>Mytilinidiales</taxon>
        <taxon>Mytilinidiaceae</taxon>
        <taxon>Mytilinidion</taxon>
    </lineage>
</organism>
<dbReference type="InterPro" id="IPR002347">
    <property type="entry name" value="SDR_fam"/>
</dbReference>
<dbReference type="InterPro" id="IPR036291">
    <property type="entry name" value="NAD(P)-bd_dom_sf"/>
</dbReference>
<name>A0A6A6YTF5_9PEZI</name>
<dbReference type="PROSITE" id="PS00061">
    <property type="entry name" value="ADH_SHORT"/>
    <property type="match status" value="1"/>
</dbReference>
<evidence type="ECO:0000256" key="3">
    <source>
        <dbReference type="ARBA" id="ARBA00023002"/>
    </source>
</evidence>
<dbReference type="Pfam" id="PF00106">
    <property type="entry name" value="adh_short"/>
    <property type="match status" value="1"/>
</dbReference>
<dbReference type="Proteomes" id="UP000504636">
    <property type="component" value="Unplaced"/>
</dbReference>
<dbReference type="PRINTS" id="PR00081">
    <property type="entry name" value="GDHRDH"/>
</dbReference>
<accession>A0A6A6YTF5</accession>
<evidence type="ECO:0000256" key="1">
    <source>
        <dbReference type="ARBA" id="ARBA00006484"/>
    </source>
</evidence>
<gene>
    <name evidence="4 6" type="ORF">BDZ99DRAFT_519900</name>
</gene>
<dbReference type="RefSeq" id="XP_033578209.1">
    <property type="nucleotide sequence ID" value="XM_033725457.1"/>
</dbReference>
<evidence type="ECO:0000256" key="2">
    <source>
        <dbReference type="ARBA" id="ARBA00022857"/>
    </source>
</evidence>
<keyword evidence="5" id="KW-1185">Reference proteome</keyword>
<dbReference type="PANTHER" id="PTHR43180:SF33">
    <property type="entry name" value="15-HYDROXYPROSTAGLANDIN DEHYDROGENASE [NAD(+)]-LIKE"/>
    <property type="match status" value="1"/>
</dbReference>
<evidence type="ECO:0000313" key="5">
    <source>
        <dbReference type="Proteomes" id="UP000504636"/>
    </source>
</evidence>
<dbReference type="GO" id="GO:0016491">
    <property type="term" value="F:oxidoreductase activity"/>
    <property type="evidence" value="ECO:0007669"/>
    <property type="project" value="UniProtKB-KW"/>
</dbReference>
<evidence type="ECO:0000313" key="6">
    <source>
        <dbReference type="RefSeq" id="XP_033578209.1"/>
    </source>
</evidence>
<reference evidence="6" key="2">
    <citation type="submission" date="2020-04" db="EMBL/GenBank/DDBJ databases">
        <authorList>
            <consortium name="NCBI Genome Project"/>
        </authorList>
    </citation>
    <scope>NUCLEOTIDE SEQUENCE</scope>
    <source>
        <strain evidence="6">CBS 304.34</strain>
    </source>
</reference>
<proteinExistence type="inferred from homology"/>
<dbReference type="SUPFAM" id="SSF51735">
    <property type="entry name" value="NAD(P)-binding Rossmann-fold domains"/>
    <property type="match status" value="1"/>
</dbReference>
<keyword evidence="3" id="KW-0560">Oxidoreductase</keyword>
<dbReference type="GeneID" id="54466350"/>